<dbReference type="Proteomes" id="UP000680067">
    <property type="component" value="Unassembled WGS sequence"/>
</dbReference>
<evidence type="ECO:0000313" key="2">
    <source>
        <dbReference type="Proteomes" id="UP000680067"/>
    </source>
</evidence>
<reference evidence="1" key="1">
    <citation type="submission" date="2021-04" db="EMBL/GenBank/DDBJ databases">
        <title>novel species isolated from subtropical streams in China.</title>
        <authorList>
            <person name="Lu H."/>
        </authorList>
    </citation>
    <scope>NUCLEOTIDE SEQUENCE</scope>
    <source>
        <strain evidence="1">LFS511W</strain>
    </source>
</reference>
<accession>A0A941I4P1</accession>
<protein>
    <submittedName>
        <fullName evidence="1">Uncharacterized protein</fullName>
    </submittedName>
</protein>
<name>A0A941I4P1_9BURK</name>
<keyword evidence="2" id="KW-1185">Reference proteome</keyword>
<evidence type="ECO:0000313" key="1">
    <source>
        <dbReference type="EMBL" id="MBR7781902.1"/>
    </source>
</evidence>
<gene>
    <name evidence="1" type="ORF">KDM89_07110</name>
</gene>
<organism evidence="1 2">
    <name type="scientific">Undibacterium luofuense</name>
    <dbReference type="NCBI Taxonomy" id="2828733"/>
    <lineage>
        <taxon>Bacteria</taxon>
        <taxon>Pseudomonadati</taxon>
        <taxon>Pseudomonadota</taxon>
        <taxon>Betaproteobacteria</taxon>
        <taxon>Burkholderiales</taxon>
        <taxon>Oxalobacteraceae</taxon>
        <taxon>Undibacterium</taxon>
    </lineage>
</organism>
<proteinExistence type="predicted"/>
<dbReference type="EMBL" id="JAGSPN010000004">
    <property type="protein sequence ID" value="MBR7781902.1"/>
    <property type="molecule type" value="Genomic_DNA"/>
</dbReference>
<dbReference type="AlphaFoldDB" id="A0A941I4P1"/>
<sequence length="92" mass="10719">MMMLPIASFLEEFPPDLSPSLREALAAVWLACNELPEESFRCDDFQMFHLEGWDDLRSVASKALHELDWENLQLHVDEVISELRQKLFNKQG</sequence>
<comment type="caution">
    <text evidence="1">The sequence shown here is derived from an EMBL/GenBank/DDBJ whole genome shotgun (WGS) entry which is preliminary data.</text>
</comment>
<dbReference type="RefSeq" id="WP_339941138.1">
    <property type="nucleotide sequence ID" value="NZ_CAXBSD010000510.1"/>
</dbReference>